<accession>A0A0S3T2Y7</accession>
<gene>
    <name evidence="1" type="primary">Vigan.10G090700</name>
    <name evidence="1" type="ORF">VIGAN_10090700</name>
</gene>
<dbReference type="EMBL" id="AP015043">
    <property type="protein sequence ID" value="BAT99463.1"/>
    <property type="molecule type" value="Genomic_DNA"/>
</dbReference>
<evidence type="ECO:0000313" key="1">
    <source>
        <dbReference type="EMBL" id="BAT99463.1"/>
    </source>
</evidence>
<proteinExistence type="predicted"/>
<dbReference type="AlphaFoldDB" id="A0A0S3T2Y7"/>
<name>A0A0S3T2Y7_PHAAN</name>
<protein>
    <submittedName>
        <fullName evidence="1">Uncharacterized protein</fullName>
    </submittedName>
</protein>
<dbReference type="Proteomes" id="UP000291084">
    <property type="component" value="Chromosome 10"/>
</dbReference>
<keyword evidence="2" id="KW-1185">Reference proteome</keyword>
<evidence type="ECO:0000313" key="2">
    <source>
        <dbReference type="Proteomes" id="UP000291084"/>
    </source>
</evidence>
<reference evidence="1 2" key="1">
    <citation type="journal article" date="2015" name="Sci. Rep.">
        <title>The power of single molecule real-time sequencing technology in the de novo assembly of a eukaryotic genome.</title>
        <authorList>
            <person name="Sakai H."/>
            <person name="Naito K."/>
            <person name="Ogiso-Tanaka E."/>
            <person name="Takahashi Y."/>
            <person name="Iseki K."/>
            <person name="Muto C."/>
            <person name="Satou K."/>
            <person name="Teruya K."/>
            <person name="Shiroma A."/>
            <person name="Shimoji M."/>
            <person name="Hirano T."/>
            <person name="Itoh T."/>
            <person name="Kaga A."/>
            <person name="Tomooka N."/>
        </authorList>
    </citation>
    <scope>NUCLEOTIDE SEQUENCE [LARGE SCALE GENOMIC DNA]</scope>
    <source>
        <strain evidence="2">cv. Shumari</strain>
    </source>
</reference>
<sequence>MMADEGFGYAWFLDGDGSAANDNKFCIDLETVMSVLDKDIDPSKVLNGEILKQRDCEQFGVY</sequence>
<organism evidence="1 2">
    <name type="scientific">Vigna angularis var. angularis</name>
    <dbReference type="NCBI Taxonomy" id="157739"/>
    <lineage>
        <taxon>Eukaryota</taxon>
        <taxon>Viridiplantae</taxon>
        <taxon>Streptophyta</taxon>
        <taxon>Embryophyta</taxon>
        <taxon>Tracheophyta</taxon>
        <taxon>Spermatophyta</taxon>
        <taxon>Magnoliopsida</taxon>
        <taxon>eudicotyledons</taxon>
        <taxon>Gunneridae</taxon>
        <taxon>Pentapetalae</taxon>
        <taxon>rosids</taxon>
        <taxon>fabids</taxon>
        <taxon>Fabales</taxon>
        <taxon>Fabaceae</taxon>
        <taxon>Papilionoideae</taxon>
        <taxon>50 kb inversion clade</taxon>
        <taxon>NPAAA clade</taxon>
        <taxon>indigoferoid/millettioid clade</taxon>
        <taxon>Phaseoleae</taxon>
        <taxon>Vigna</taxon>
    </lineage>
</organism>